<dbReference type="EMBL" id="JANAVB010006200">
    <property type="protein sequence ID" value="KAJ6845398.1"/>
    <property type="molecule type" value="Genomic_DNA"/>
</dbReference>
<evidence type="ECO:0000313" key="3">
    <source>
        <dbReference type="Proteomes" id="UP001140949"/>
    </source>
</evidence>
<accession>A0AAX6HX91</accession>
<reference evidence="2" key="1">
    <citation type="journal article" date="2023" name="GigaByte">
        <title>Genome assembly of the bearded iris, Iris pallida Lam.</title>
        <authorList>
            <person name="Bruccoleri R.E."/>
            <person name="Oakeley E.J."/>
            <person name="Faust A.M.E."/>
            <person name="Altorfer M."/>
            <person name="Dessus-Babus S."/>
            <person name="Burckhardt D."/>
            <person name="Oertli M."/>
            <person name="Naumann U."/>
            <person name="Petersen F."/>
            <person name="Wong J."/>
        </authorList>
    </citation>
    <scope>NUCLEOTIDE SEQUENCE</scope>
    <source>
        <strain evidence="2">GSM-AAB239-AS_SAM_17_03QT</strain>
    </source>
</reference>
<evidence type="ECO:0000256" key="1">
    <source>
        <dbReference type="SAM" id="MobiDB-lite"/>
    </source>
</evidence>
<protein>
    <submittedName>
        <fullName evidence="2">Serine/threonine-protein kinase HT1-like</fullName>
    </submittedName>
</protein>
<keyword evidence="3" id="KW-1185">Reference proteome</keyword>
<name>A0AAX6HX91_IRIPA</name>
<organism evidence="2 3">
    <name type="scientific">Iris pallida</name>
    <name type="common">Sweet iris</name>
    <dbReference type="NCBI Taxonomy" id="29817"/>
    <lineage>
        <taxon>Eukaryota</taxon>
        <taxon>Viridiplantae</taxon>
        <taxon>Streptophyta</taxon>
        <taxon>Embryophyta</taxon>
        <taxon>Tracheophyta</taxon>
        <taxon>Spermatophyta</taxon>
        <taxon>Magnoliopsida</taxon>
        <taxon>Liliopsida</taxon>
        <taxon>Asparagales</taxon>
        <taxon>Iridaceae</taxon>
        <taxon>Iridoideae</taxon>
        <taxon>Irideae</taxon>
        <taxon>Iris</taxon>
    </lineage>
</organism>
<evidence type="ECO:0000313" key="2">
    <source>
        <dbReference type="EMBL" id="KAJ6845398.1"/>
    </source>
</evidence>
<dbReference type="AlphaFoldDB" id="A0AAX6HX91"/>
<keyword evidence="2" id="KW-0418">Kinase</keyword>
<keyword evidence="2" id="KW-0808">Transferase</keyword>
<sequence>MVTTCEPFTMMEGTKFINDGDGGSGAAAASDYYDFGFYQKLGEGSNMSVDNTGAAAAAIASTAGGSVSMSVNNSSVGSNNNSHTDILHHPGLRTPVHPSDLLGPSPAATVGYRVFRSANKKRDRGGATSDDALAQALMDYAHPTESLRDYDEWTLNLRRPSMGAPSHKAPSGSSTGAPTTARTSPSSSSSAPRITPRGPSSWSSSSYKRS</sequence>
<gene>
    <name evidence="2" type="ORF">M6B38_287635</name>
</gene>
<reference evidence="2" key="2">
    <citation type="submission" date="2023-04" db="EMBL/GenBank/DDBJ databases">
        <authorList>
            <person name="Bruccoleri R.E."/>
            <person name="Oakeley E.J."/>
            <person name="Faust A.-M."/>
            <person name="Dessus-Babus S."/>
            <person name="Altorfer M."/>
            <person name="Burckhardt D."/>
            <person name="Oertli M."/>
            <person name="Naumann U."/>
            <person name="Petersen F."/>
            <person name="Wong J."/>
        </authorList>
    </citation>
    <scope>NUCLEOTIDE SEQUENCE</scope>
    <source>
        <strain evidence="2">GSM-AAB239-AS_SAM_17_03QT</strain>
        <tissue evidence="2">Leaf</tissue>
    </source>
</reference>
<feature type="compositionally biased region" description="Low complexity" evidence="1">
    <location>
        <begin position="200"/>
        <end position="210"/>
    </location>
</feature>
<dbReference type="GO" id="GO:0016301">
    <property type="term" value="F:kinase activity"/>
    <property type="evidence" value="ECO:0007669"/>
    <property type="project" value="UniProtKB-KW"/>
</dbReference>
<feature type="compositionally biased region" description="Low complexity" evidence="1">
    <location>
        <begin position="169"/>
        <end position="193"/>
    </location>
</feature>
<comment type="caution">
    <text evidence="2">The sequence shown here is derived from an EMBL/GenBank/DDBJ whole genome shotgun (WGS) entry which is preliminary data.</text>
</comment>
<proteinExistence type="predicted"/>
<feature type="region of interest" description="Disordered" evidence="1">
    <location>
        <begin position="158"/>
        <end position="210"/>
    </location>
</feature>
<dbReference type="Proteomes" id="UP001140949">
    <property type="component" value="Unassembled WGS sequence"/>
</dbReference>